<dbReference type="EMBL" id="JACHOO010000004">
    <property type="protein sequence ID" value="MBB5753207.1"/>
    <property type="molecule type" value="Genomic_DNA"/>
</dbReference>
<evidence type="ECO:0000313" key="13">
    <source>
        <dbReference type="Proteomes" id="UP000523821"/>
    </source>
</evidence>
<keyword evidence="2 9" id="KW-1003">Cell membrane</keyword>
<evidence type="ECO:0000256" key="3">
    <source>
        <dbReference type="ARBA" id="ARBA00022670"/>
    </source>
</evidence>
<comment type="subcellular location">
    <subcellularLocation>
        <location evidence="9">Cell membrane</location>
        <topology evidence="9">Multi-pass membrane protein</topology>
    </subcellularLocation>
</comment>
<feature type="transmembrane region" description="Helical" evidence="9">
    <location>
        <begin position="133"/>
        <end position="156"/>
    </location>
</feature>
<feature type="transmembrane region" description="Helical" evidence="9">
    <location>
        <begin position="92"/>
        <end position="112"/>
    </location>
</feature>
<comment type="caution">
    <text evidence="12">The sequence shown here is derived from an EMBL/GenBank/DDBJ whole genome shotgun (WGS) entry which is preliminary data.</text>
</comment>
<dbReference type="GO" id="GO:0004190">
    <property type="term" value="F:aspartic-type endopeptidase activity"/>
    <property type="evidence" value="ECO:0007669"/>
    <property type="project" value="UniProtKB-UniRule"/>
</dbReference>
<proteinExistence type="inferred from homology"/>
<evidence type="ECO:0000256" key="4">
    <source>
        <dbReference type="ARBA" id="ARBA00022692"/>
    </source>
</evidence>
<name>A0A7W9FM48_9HYPH</name>
<evidence type="ECO:0000256" key="10">
    <source>
        <dbReference type="RuleBase" id="RU000594"/>
    </source>
</evidence>
<dbReference type="HAMAP" id="MF_00161">
    <property type="entry name" value="LspA"/>
    <property type="match status" value="1"/>
</dbReference>
<organism evidence="12 13">
    <name type="scientific">Prosthecomicrobium pneumaticum</name>
    <dbReference type="NCBI Taxonomy" id="81895"/>
    <lineage>
        <taxon>Bacteria</taxon>
        <taxon>Pseudomonadati</taxon>
        <taxon>Pseudomonadota</taxon>
        <taxon>Alphaproteobacteria</taxon>
        <taxon>Hyphomicrobiales</taxon>
        <taxon>Kaistiaceae</taxon>
        <taxon>Prosthecomicrobium</taxon>
    </lineage>
</organism>
<feature type="transmembrane region" description="Helical" evidence="9">
    <location>
        <begin position="43"/>
        <end position="62"/>
    </location>
</feature>
<keyword evidence="4 9" id="KW-0812">Transmembrane</keyword>
<dbReference type="Proteomes" id="UP000523821">
    <property type="component" value="Unassembled WGS sequence"/>
</dbReference>
<dbReference type="PROSITE" id="PS00855">
    <property type="entry name" value="SPASE_II"/>
    <property type="match status" value="1"/>
</dbReference>
<dbReference type="InterPro" id="IPR001872">
    <property type="entry name" value="Peptidase_A8"/>
</dbReference>
<evidence type="ECO:0000256" key="9">
    <source>
        <dbReference type="HAMAP-Rule" id="MF_00161"/>
    </source>
</evidence>
<comment type="catalytic activity">
    <reaction evidence="9 10">
        <text>Release of signal peptides from bacterial membrane prolipoproteins. Hydrolyzes -Xaa-Yaa-Zaa-|-(S,diacylglyceryl)Cys-, in which Xaa is hydrophobic (preferably Leu), and Yaa (Ala or Ser) and Zaa (Gly or Ala) have small, neutral side chains.</text>
        <dbReference type="EC" id="3.4.23.36"/>
    </reaction>
</comment>
<feature type="active site" evidence="9">
    <location>
        <position position="140"/>
    </location>
</feature>
<dbReference type="UniPathway" id="UPA00665"/>
<evidence type="ECO:0000313" key="12">
    <source>
        <dbReference type="EMBL" id="MBB5753207.1"/>
    </source>
</evidence>
<keyword evidence="7 9" id="KW-1133">Transmembrane helix</keyword>
<reference evidence="12 13" key="1">
    <citation type="submission" date="2020-08" db="EMBL/GenBank/DDBJ databases">
        <title>Genomic Encyclopedia of Type Strains, Phase IV (KMG-IV): sequencing the most valuable type-strain genomes for metagenomic binning, comparative biology and taxonomic classification.</title>
        <authorList>
            <person name="Goeker M."/>
        </authorList>
    </citation>
    <scope>NUCLEOTIDE SEQUENCE [LARGE SCALE GENOMIC DNA]</scope>
    <source>
        <strain evidence="12 13">DSM 16268</strain>
    </source>
</reference>
<keyword evidence="8 9" id="KW-0472">Membrane</keyword>
<keyword evidence="13" id="KW-1185">Reference proteome</keyword>
<evidence type="ECO:0000256" key="6">
    <source>
        <dbReference type="ARBA" id="ARBA00022801"/>
    </source>
</evidence>
<dbReference type="PRINTS" id="PR00781">
    <property type="entry name" value="LIPOSIGPTASE"/>
</dbReference>
<evidence type="ECO:0000256" key="8">
    <source>
        <dbReference type="ARBA" id="ARBA00023136"/>
    </source>
</evidence>
<comment type="similarity">
    <text evidence="1 9 11">Belongs to the peptidase A8 family.</text>
</comment>
<keyword evidence="5 9" id="KW-0064">Aspartyl protease</keyword>
<dbReference type="GO" id="GO:0005886">
    <property type="term" value="C:plasma membrane"/>
    <property type="evidence" value="ECO:0007669"/>
    <property type="project" value="UniProtKB-SubCell"/>
</dbReference>
<feature type="active site" evidence="9">
    <location>
        <position position="122"/>
    </location>
</feature>
<dbReference type="Pfam" id="PF01252">
    <property type="entry name" value="Peptidase_A8"/>
    <property type="match status" value="1"/>
</dbReference>
<dbReference type="PANTHER" id="PTHR33695">
    <property type="entry name" value="LIPOPROTEIN SIGNAL PEPTIDASE"/>
    <property type="match status" value="1"/>
</dbReference>
<dbReference type="GO" id="GO:0006508">
    <property type="term" value="P:proteolysis"/>
    <property type="evidence" value="ECO:0007669"/>
    <property type="project" value="UniProtKB-KW"/>
</dbReference>
<dbReference type="PANTHER" id="PTHR33695:SF1">
    <property type="entry name" value="LIPOPROTEIN SIGNAL PEPTIDASE"/>
    <property type="match status" value="1"/>
</dbReference>
<feature type="transmembrane region" description="Helical" evidence="9">
    <location>
        <begin position="69"/>
        <end position="86"/>
    </location>
</feature>
<keyword evidence="6 9" id="KW-0378">Hydrolase</keyword>
<evidence type="ECO:0000256" key="7">
    <source>
        <dbReference type="ARBA" id="ARBA00022989"/>
    </source>
</evidence>
<evidence type="ECO:0000256" key="2">
    <source>
        <dbReference type="ARBA" id="ARBA00022475"/>
    </source>
</evidence>
<comment type="function">
    <text evidence="9 10">This protein specifically catalyzes the removal of signal peptides from prolipoproteins.</text>
</comment>
<dbReference type="AlphaFoldDB" id="A0A7W9FM48"/>
<dbReference type="EC" id="3.4.23.36" evidence="9"/>
<keyword evidence="3 9" id="KW-0645">Protease</keyword>
<accession>A0A7W9FM48</accession>
<gene>
    <name evidence="9" type="primary">lspA</name>
    <name evidence="12" type="ORF">GGQ63_002273</name>
</gene>
<sequence length="165" mass="17228">MTARIPGPLSRLGLSVALAAFLLDQAAKLIASRVLDYGVPSDLVPGLLSLLLIHNTGIAFSIGHGLDSLALIVLTAVITVAVLWIWRGATEGGRLATVGFALILGGAVGNLVDRVLYGHVVDFLYLHLGERSLFVFNLADVALTFGPILLAGVHLLGWGGGRRTG</sequence>
<protein>
    <recommendedName>
        <fullName evidence="9">Lipoprotein signal peptidase</fullName>
        <ecNumber evidence="9">3.4.23.36</ecNumber>
    </recommendedName>
    <alternativeName>
        <fullName evidence="9">Prolipoprotein signal peptidase</fullName>
    </alternativeName>
    <alternativeName>
        <fullName evidence="9">Signal peptidase II</fullName>
        <shortName evidence="9">SPase II</shortName>
    </alternativeName>
</protein>
<dbReference type="NCBIfam" id="TIGR00077">
    <property type="entry name" value="lspA"/>
    <property type="match status" value="1"/>
</dbReference>
<evidence type="ECO:0000256" key="1">
    <source>
        <dbReference type="ARBA" id="ARBA00006139"/>
    </source>
</evidence>
<comment type="pathway">
    <text evidence="9">Protein modification; lipoprotein biosynthesis (signal peptide cleavage).</text>
</comment>
<dbReference type="RefSeq" id="WP_183855799.1">
    <property type="nucleotide sequence ID" value="NZ_JACHOO010000004.1"/>
</dbReference>
<evidence type="ECO:0000256" key="5">
    <source>
        <dbReference type="ARBA" id="ARBA00022750"/>
    </source>
</evidence>
<evidence type="ECO:0000256" key="11">
    <source>
        <dbReference type="RuleBase" id="RU004181"/>
    </source>
</evidence>